<dbReference type="EMBL" id="CADEAL010000886">
    <property type="protein sequence ID" value="CAB1426406.1"/>
    <property type="molecule type" value="Genomic_DNA"/>
</dbReference>
<dbReference type="AlphaFoldDB" id="A0A9N7YI74"/>
<protein>
    <submittedName>
        <fullName evidence="1">Uncharacterized protein</fullName>
    </submittedName>
</protein>
<sequence length="203" mass="23690">MVAGPEKLRADADLREEANYCNELRHWIMMILLETKNCFWLLTLEEVERSVDVFEEKLPIHRISPGAPPLPFPAQLLFFWSWRFWPSLLPWQRDEGGCGVDKQAVALHPGSSIPTQETETLKRTRSRGDKSLVCVFHDQYDQYDQHDQYDQYDQHDQYDQYRTRTSNCPPDVLNFLQSHNSASAPVNKNSSILHFLRLAGRDL</sequence>
<comment type="caution">
    <text evidence="1">The sequence shown here is derived from an EMBL/GenBank/DDBJ whole genome shotgun (WGS) entry which is preliminary data.</text>
</comment>
<evidence type="ECO:0000313" key="1">
    <source>
        <dbReference type="EMBL" id="CAB1426406.1"/>
    </source>
</evidence>
<proteinExistence type="predicted"/>
<keyword evidence="2" id="KW-1185">Reference proteome</keyword>
<gene>
    <name evidence="1" type="ORF">PLEPLA_LOCUS14342</name>
</gene>
<accession>A0A9N7YI74</accession>
<evidence type="ECO:0000313" key="2">
    <source>
        <dbReference type="Proteomes" id="UP001153269"/>
    </source>
</evidence>
<dbReference type="Proteomes" id="UP001153269">
    <property type="component" value="Unassembled WGS sequence"/>
</dbReference>
<name>A0A9N7YI74_PLEPL</name>
<organism evidence="1 2">
    <name type="scientific">Pleuronectes platessa</name>
    <name type="common">European plaice</name>
    <dbReference type="NCBI Taxonomy" id="8262"/>
    <lineage>
        <taxon>Eukaryota</taxon>
        <taxon>Metazoa</taxon>
        <taxon>Chordata</taxon>
        <taxon>Craniata</taxon>
        <taxon>Vertebrata</taxon>
        <taxon>Euteleostomi</taxon>
        <taxon>Actinopterygii</taxon>
        <taxon>Neopterygii</taxon>
        <taxon>Teleostei</taxon>
        <taxon>Neoteleostei</taxon>
        <taxon>Acanthomorphata</taxon>
        <taxon>Carangaria</taxon>
        <taxon>Pleuronectiformes</taxon>
        <taxon>Pleuronectoidei</taxon>
        <taxon>Pleuronectidae</taxon>
        <taxon>Pleuronectes</taxon>
    </lineage>
</organism>
<reference evidence="1" key="1">
    <citation type="submission" date="2020-03" db="EMBL/GenBank/DDBJ databases">
        <authorList>
            <person name="Weist P."/>
        </authorList>
    </citation>
    <scope>NUCLEOTIDE SEQUENCE</scope>
</reference>